<name>A0AAD7K051_9AGAR</name>
<feature type="transmembrane region" description="Helical" evidence="1">
    <location>
        <begin position="45"/>
        <end position="64"/>
    </location>
</feature>
<reference evidence="2" key="1">
    <citation type="submission" date="2023-03" db="EMBL/GenBank/DDBJ databases">
        <title>Massive genome expansion in bonnet fungi (Mycena s.s.) driven by repeated elements and novel gene families across ecological guilds.</title>
        <authorList>
            <consortium name="Lawrence Berkeley National Laboratory"/>
            <person name="Harder C.B."/>
            <person name="Miyauchi S."/>
            <person name="Viragh M."/>
            <person name="Kuo A."/>
            <person name="Thoen E."/>
            <person name="Andreopoulos B."/>
            <person name="Lu D."/>
            <person name="Skrede I."/>
            <person name="Drula E."/>
            <person name="Henrissat B."/>
            <person name="Morin E."/>
            <person name="Kohler A."/>
            <person name="Barry K."/>
            <person name="LaButti K."/>
            <person name="Morin E."/>
            <person name="Salamov A."/>
            <person name="Lipzen A."/>
            <person name="Mereny Z."/>
            <person name="Hegedus B."/>
            <person name="Baldrian P."/>
            <person name="Stursova M."/>
            <person name="Weitz H."/>
            <person name="Taylor A."/>
            <person name="Grigoriev I.V."/>
            <person name="Nagy L.G."/>
            <person name="Martin F."/>
            <person name="Kauserud H."/>
        </authorList>
    </citation>
    <scope>NUCLEOTIDE SEQUENCE</scope>
    <source>
        <strain evidence="2">CBHHK188m</strain>
    </source>
</reference>
<feature type="transmembrane region" description="Helical" evidence="1">
    <location>
        <begin position="5"/>
        <end position="25"/>
    </location>
</feature>
<proteinExistence type="predicted"/>
<dbReference type="Proteomes" id="UP001215280">
    <property type="component" value="Unassembled WGS sequence"/>
</dbReference>
<comment type="caution">
    <text evidence="2">The sequence shown here is derived from an EMBL/GenBank/DDBJ whole genome shotgun (WGS) entry which is preliminary data.</text>
</comment>
<keyword evidence="1" id="KW-1133">Transmembrane helix</keyword>
<keyword evidence="3" id="KW-1185">Reference proteome</keyword>
<sequence length="77" mass="8658">MIYPLFSSSILFVDMLCLIYLYALFRPPHVKAPSQCTPAYDTNKVTLILFAVSLLASTCGAERARHAVLLIRRRGEN</sequence>
<dbReference type="AlphaFoldDB" id="A0AAD7K051"/>
<evidence type="ECO:0000313" key="3">
    <source>
        <dbReference type="Proteomes" id="UP001215280"/>
    </source>
</evidence>
<organism evidence="2 3">
    <name type="scientific">Mycena maculata</name>
    <dbReference type="NCBI Taxonomy" id="230809"/>
    <lineage>
        <taxon>Eukaryota</taxon>
        <taxon>Fungi</taxon>
        <taxon>Dikarya</taxon>
        <taxon>Basidiomycota</taxon>
        <taxon>Agaricomycotina</taxon>
        <taxon>Agaricomycetes</taxon>
        <taxon>Agaricomycetidae</taxon>
        <taxon>Agaricales</taxon>
        <taxon>Marasmiineae</taxon>
        <taxon>Mycenaceae</taxon>
        <taxon>Mycena</taxon>
    </lineage>
</organism>
<evidence type="ECO:0000256" key="1">
    <source>
        <dbReference type="SAM" id="Phobius"/>
    </source>
</evidence>
<accession>A0AAD7K051</accession>
<dbReference type="EMBL" id="JARJLG010000016">
    <property type="protein sequence ID" value="KAJ7774245.1"/>
    <property type="molecule type" value="Genomic_DNA"/>
</dbReference>
<keyword evidence="1" id="KW-0472">Membrane</keyword>
<protein>
    <submittedName>
        <fullName evidence="2">Uncharacterized protein</fullName>
    </submittedName>
</protein>
<keyword evidence="1" id="KW-0812">Transmembrane</keyword>
<gene>
    <name evidence="2" type="ORF">DFH07DRAFT_800750</name>
</gene>
<evidence type="ECO:0000313" key="2">
    <source>
        <dbReference type="EMBL" id="KAJ7774245.1"/>
    </source>
</evidence>